<dbReference type="Proteomes" id="UP000250235">
    <property type="component" value="Unassembled WGS sequence"/>
</dbReference>
<sequence>MVRQNDRGTTIPEWELRPTMQSSRSSRGLMWHGVIVVVNGEKTTEWRENGGTARILMMSFPHAIYLDFLDRYYEPCISISLDPVNTLNFGKGEIECNTTRCILSKGTTGQHVELKLRNKKNIGENQYPLVEVNHGRKTLLCGEQRERAKNVVWHQYIMSNDSFR</sequence>
<organism evidence="1 2">
    <name type="scientific">Dorcoceras hygrometricum</name>
    <dbReference type="NCBI Taxonomy" id="472368"/>
    <lineage>
        <taxon>Eukaryota</taxon>
        <taxon>Viridiplantae</taxon>
        <taxon>Streptophyta</taxon>
        <taxon>Embryophyta</taxon>
        <taxon>Tracheophyta</taxon>
        <taxon>Spermatophyta</taxon>
        <taxon>Magnoliopsida</taxon>
        <taxon>eudicotyledons</taxon>
        <taxon>Gunneridae</taxon>
        <taxon>Pentapetalae</taxon>
        <taxon>asterids</taxon>
        <taxon>lamiids</taxon>
        <taxon>Lamiales</taxon>
        <taxon>Gesneriaceae</taxon>
        <taxon>Didymocarpoideae</taxon>
        <taxon>Trichosporeae</taxon>
        <taxon>Loxocarpinae</taxon>
        <taxon>Dorcoceras</taxon>
    </lineage>
</organism>
<name>A0A2Z6ZXQ6_9LAMI</name>
<protein>
    <submittedName>
        <fullName evidence="1">Uncharacterized protein</fullName>
    </submittedName>
</protein>
<gene>
    <name evidence="1" type="ORF">F511_44540</name>
</gene>
<proteinExistence type="predicted"/>
<keyword evidence="2" id="KW-1185">Reference proteome</keyword>
<evidence type="ECO:0000313" key="1">
    <source>
        <dbReference type="EMBL" id="KZV14047.1"/>
    </source>
</evidence>
<evidence type="ECO:0000313" key="2">
    <source>
        <dbReference type="Proteomes" id="UP000250235"/>
    </source>
</evidence>
<dbReference type="EMBL" id="KV022511">
    <property type="protein sequence ID" value="KZV14047.1"/>
    <property type="molecule type" value="Genomic_DNA"/>
</dbReference>
<dbReference type="AlphaFoldDB" id="A0A2Z6ZXQ6"/>
<accession>A0A2Z6ZXQ6</accession>
<reference evidence="1 2" key="1">
    <citation type="journal article" date="2015" name="Proc. Natl. Acad. Sci. U.S.A.">
        <title>The resurrection genome of Boea hygrometrica: A blueprint for survival of dehydration.</title>
        <authorList>
            <person name="Xiao L."/>
            <person name="Yang G."/>
            <person name="Zhang L."/>
            <person name="Yang X."/>
            <person name="Zhao S."/>
            <person name="Ji Z."/>
            <person name="Zhou Q."/>
            <person name="Hu M."/>
            <person name="Wang Y."/>
            <person name="Chen M."/>
            <person name="Xu Y."/>
            <person name="Jin H."/>
            <person name="Xiao X."/>
            <person name="Hu G."/>
            <person name="Bao F."/>
            <person name="Hu Y."/>
            <person name="Wan P."/>
            <person name="Li L."/>
            <person name="Deng X."/>
            <person name="Kuang T."/>
            <person name="Xiang C."/>
            <person name="Zhu J.K."/>
            <person name="Oliver M.J."/>
            <person name="He Y."/>
        </authorList>
    </citation>
    <scope>NUCLEOTIDE SEQUENCE [LARGE SCALE GENOMIC DNA]</scope>
    <source>
        <strain evidence="2">cv. XS01</strain>
    </source>
</reference>